<reference evidence="4" key="1">
    <citation type="submission" date="2022-05" db="EMBL/GenBank/DDBJ databases">
        <title>The Musa troglodytarum L. genome provides insights into the mechanism of non-climacteric behaviour and enrichment of carotenoids.</title>
        <authorList>
            <person name="Wang J."/>
        </authorList>
    </citation>
    <scope>NUCLEOTIDE SEQUENCE</scope>
    <source>
        <tissue evidence="4">Leaf</tissue>
    </source>
</reference>
<dbReference type="GO" id="GO:0016567">
    <property type="term" value="P:protein ubiquitination"/>
    <property type="evidence" value="ECO:0007669"/>
    <property type="project" value="TreeGrafter"/>
</dbReference>
<accession>A0A9E7GAJ9</accession>
<evidence type="ECO:0000256" key="3">
    <source>
        <dbReference type="SAM" id="Phobius"/>
    </source>
</evidence>
<feature type="transmembrane region" description="Helical" evidence="3">
    <location>
        <begin position="65"/>
        <end position="88"/>
    </location>
</feature>
<proteinExistence type="inferred from homology"/>
<dbReference type="Proteomes" id="UP001055439">
    <property type="component" value="Chromosome 6"/>
</dbReference>
<dbReference type="OrthoDB" id="434519at2759"/>
<evidence type="ECO:0000313" key="4">
    <source>
        <dbReference type="EMBL" id="URE11986.1"/>
    </source>
</evidence>
<feature type="transmembrane region" description="Helical" evidence="3">
    <location>
        <begin position="296"/>
        <end position="321"/>
    </location>
</feature>
<dbReference type="AlphaFoldDB" id="A0A9E7GAJ9"/>
<protein>
    <submittedName>
        <fullName evidence="4">Sulfite exporter TauE/SafE</fullName>
    </submittedName>
</protein>
<dbReference type="GO" id="GO:0031464">
    <property type="term" value="C:Cul4A-RING E3 ubiquitin ligase complex"/>
    <property type="evidence" value="ECO:0007669"/>
    <property type="project" value="TreeGrafter"/>
</dbReference>
<evidence type="ECO:0000256" key="2">
    <source>
        <dbReference type="SAM" id="MobiDB-lite"/>
    </source>
</evidence>
<keyword evidence="3" id="KW-0472">Membrane</keyword>
<evidence type="ECO:0000313" key="5">
    <source>
        <dbReference type="Proteomes" id="UP001055439"/>
    </source>
</evidence>
<evidence type="ECO:0000256" key="1">
    <source>
        <dbReference type="ARBA" id="ARBA00009142"/>
    </source>
</evidence>
<organism evidence="4 5">
    <name type="scientific">Musa troglodytarum</name>
    <name type="common">fe'i banana</name>
    <dbReference type="NCBI Taxonomy" id="320322"/>
    <lineage>
        <taxon>Eukaryota</taxon>
        <taxon>Viridiplantae</taxon>
        <taxon>Streptophyta</taxon>
        <taxon>Embryophyta</taxon>
        <taxon>Tracheophyta</taxon>
        <taxon>Spermatophyta</taxon>
        <taxon>Magnoliopsida</taxon>
        <taxon>Liliopsida</taxon>
        <taxon>Zingiberales</taxon>
        <taxon>Musaceae</taxon>
        <taxon>Musa</taxon>
    </lineage>
</organism>
<feature type="transmembrane region" description="Helical" evidence="3">
    <location>
        <begin position="265"/>
        <end position="284"/>
    </location>
</feature>
<dbReference type="EMBL" id="CP097508">
    <property type="protein sequence ID" value="URE11986.1"/>
    <property type="molecule type" value="Genomic_DNA"/>
</dbReference>
<feature type="region of interest" description="Disordered" evidence="2">
    <location>
        <begin position="1"/>
        <end position="29"/>
    </location>
</feature>
<feature type="transmembrane region" description="Helical" evidence="3">
    <location>
        <begin position="108"/>
        <end position="127"/>
    </location>
</feature>
<sequence length="339" mass="38056">MQNKTAFAKRPFDTATSSSSSTNDEEIGEKDSKDLLTNLFHSLLNDGGEESSYNHVWPVMELSRWVVLGSIIGFVGMIMGAAGTTVYYNLRLRHPTMDLPIIDYDLALLFQPMIMLGISIGVALYNLSRLDAHCPLHHPLPRYINKSTVQRSRNMETGIHYEKCAELEYKVLPGAPASPQHRTLSDDEVLIKDNIYWKELTVLLSVWAAFVAVQIVKTNTTQCSTEYWVLNIMQVASATSTFIITFSSSISVIQYYLLHRFPVPFAAYFVFLSIVAAFTGQHIIRRLIILLGQASLIIFVLAFTIFVSAISLGGVGVANMVEKLERKEHMGFENLCYRS</sequence>
<dbReference type="PANTHER" id="PTHR14255">
    <property type="entry name" value="CEREBLON"/>
    <property type="match status" value="1"/>
</dbReference>
<comment type="similarity">
    <text evidence="1">Belongs to the 4-toluene sulfonate uptake permease (TSUP) (TC 2.A.102) family.</text>
</comment>
<keyword evidence="5" id="KW-1185">Reference proteome</keyword>
<gene>
    <name evidence="4" type="ORF">MUK42_22182</name>
</gene>
<dbReference type="PANTHER" id="PTHR14255:SF31">
    <property type="entry name" value="SULFITE EXPORTER TAUE_SAFE FAMILY PROTEIN 3-LIKE"/>
    <property type="match status" value="1"/>
</dbReference>
<keyword evidence="3" id="KW-1133">Transmembrane helix</keyword>
<keyword evidence="3" id="KW-0812">Transmembrane</keyword>
<name>A0A9E7GAJ9_9LILI</name>